<dbReference type="PANTHER" id="PTHR35526:SF3">
    <property type="entry name" value="ANTI-SIGMA-F FACTOR RSBW"/>
    <property type="match status" value="1"/>
</dbReference>
<dbReference type="InterPro" id="IPR036890">
    <property type="entry name" value="HATPase_C_sf"/>
</dbReference>
<feature type="domain" description="Histidine kinase/HSP90-like ATPase" evidence="2">
    <location>
        <begin position="19"/>
        <end position="122"/>
    </location>
</feature>
<evidence type="ECO:0000259" key="2">
    <source>
        <dbReference type="Pfam" id="PF13581"/>
    </source>
</evidence>
<dbReference type="Gene3D" id="3.30.565.10">
    <property type="entry name" value="Histidine kinase-like ATPase, C-terminal domain"/>
    <property type="match status" value="1"/>
</dbReference>
<name>A0ABR9HP33_9ACTN</name>
<keyword evidence="1" id="KW-0808">Transferase</keyword>
<dbReference type="EMBL" id="JADBDY010000001">
    <property type="protein sequence ID" value="MBE1460788.1"/>
    <property type="molecule type" value="Genomic_DNA"/>
</dbReference>
<reference evidence="3 4" key="1">
    <citation type="submission" date="2020-10" db="EMBL/GenBank/DDBJ databases">
        <title>Sequencing the genomes of 1000 actinobacteria strains.</title>
        <authorList>
            <person name="Klenk H.-P."/>
        </authorList>
    </citation>
    <scope>NUCLEOTIDE SEQUENCE [LARGE SCALE GENOMIC DNA]</scope>
    <source>
        <strain evidence="3 4">DSM 45157</strain>
    </source>
</reference>
<keyword evidence="1" id="KW-0418">Kinase</keyword>
<keyword evidence="4" id="KW-1185">Reference proteome</keyword>
<comment type="caution">
    <text evidence="3">The sequence shown here is derived from an EMBL/GenBank/DDBJ whole genome shotgun (WGS) entry which is preliminary data.</text>
</comment>
<dbReference type="Pfam" id="PF13581">
    <property type="entry name" value="HATPase_c_2"/>
    <property type="match status" value="1"/>
</dbReference>
<accession>A0ABR9HP33</accession>
<proteinExistence type="predicted"/>
<dbReference type="RefSeq" id="WP_373295626.1">
    <property type="nucleotide sequence ID" value="NZ_BMXJ01000001.1"/>
</dbReference>
<dbReference type="PANTHER" id="PTHR35526">
    <property type="entry name" value="ANTI-SIGMA-F FACTOR RSBW-RELATED"/>
    <property type="match status" value="1"/>
</dbReference>
<dbReference type="Proteomes" id="UP000598217">
    <property type="component" value="Unassembled WGS sequence"/>
</dbReference>
<evidence type="ECO:0000256" key="1">
    <source>
        <dbReference type="ARBA" id="ARBA00022527"/>
    </source>
</evidence>
<dbReference type="InterPro" id="IPR003594">
    <property type="entry name" value="HATPase_dom"/>
</dbReference>
<organism evidence="3 4">
    <name type="scientific">Nocardiopsis terrae</name>
    <dbReference type="NCBI Taxonomy" id="372655"/>
    <lineage>
        <taxon>Bacteria</taxon>
        <taxon>Bacillati</taxon>
        <taxon>Actinomycetota</taxon>
        <taxon>Actinomycetes</taxon>
        <taxon>Streptosporangiales</taxon>
        <taxon>Nocardiopsidaceae</taxon>
        <taxon>Nocardiopsis</taxon>
    </lineage>
</organism>
<sequence>MTIVPHVSPARWQARIYPGNLAQMSTVRADLRADLAGFGEDLAEAAVLCGSEIVANAIEHSRSGAPDGRVLRALFAPQPGVLRLVVVDDGTRESSPEIPDRSAGDWLSAERGRGLLLVDVLAARWGTYPVVPFPFCSDLGTAVWAEFALGGGDR</sequence>
<evidence type="ECO:0000313" key="4">
    <source>
        <dbReference type="Proteomes" id="UP000598217"/>
    </source>
</evidence>
<dbReference type="InterPro" id="IPR050267">
    <property type="entry name" value="Anti-sigma-factor_SerPK"/>
</dbReference>
<gene>
    <name evidence="3" type="ORF">H4W79_005002</name>
</gene>
<protein>
    <submittedName>
        <fullName evidence="3">Anti-sigma regulatory factor (Ser/Thr protein kinase)</fullName>
    </submittedName>
</protein>
<keyword evidence="1" id="KW-0723">Serine/threonine-protein kinase</keyword>
<evidence type="ECO:0000313" key="3">
    <source>
        <dbReference type="EMBL" id="MBE1460788.1"/>
    </source>
</evidence>
<dbReference type="SUPFAM" id="SSF55874">
    <property type="entry name" value="ATPase domain of HSP90 chaperone/DNA topoisomerase II/histidine kinase"/>
    <property type="match status" value="1"/>
</dbReference>
<dbReference type="CDD" id="cd16936">
    <property type="entry name" value="HATPase_RsbW-like"/>
    <property type="match status" value="1"/>
</dbReference>